<proteinExistence type="predicted"/>
<sequence>MNLTIPDEILQAAQLSAADIKRELAMLFLQKKALNVEQATQLADMHPVKFEQLLVQRQIPAPLKFKKLSKLQERDCIVGDPEDLVHFDWAKEWNN</sequence>
<dbReference type="Pfam" id="PF03683">
    <property type="entry name" value="UPF0175"/>
    <property type="match status" value="1"/>
</dbReference>
<keyword evidence="2" id="KW-1185">Reference proteome</keyword>
<name>A0A0A6PIM4_9GAMM</name>
<comment type="caution">
    <text evidence="1">The sequence shown here is derived from an EMBL/GenBank/DDBJ whole genome shotgun (WGS) entry which is preliminary data.</text>
</comment>
<organism evidence="1 2">
    <name type="scientific">Candidatus Thiomargarita nelsonii</name>
    <dbReference type="NCBI Taxonomy" id="1003181"/>
    <lineage>
        <taxon>Bacteria</taxon>
        <taxon>Pseudomonadati</taxon>
        <taxon>Pseudomonadota</taxon>
        <taxon>Gammaproteobacteria</taxon>
        <taxon>Thiotrichales</taxon>
        <taxon>Thiotrichaceae</taxon>
        <taxon>Thiomargarita</taxon>
    </lineage>
</organism>
<evidence type="ECO:0000313" key="1">
    <source>
        <dbReference type="EMBL" id="KHD05692.1"/>
    </source>
</evidence>
<gene>
    <name evidence="1" type="ORF">PN36_32285</name>
</gene>
<dbReference type="InterPro" id="IPR005368">
    <property type="entry name" value="UPF0175"/>
</dbReference>
<dbReference type="EMBL" id="JSZA02000279">
    <property type="protein sequence ID" value="KHD05692.1"/>
    <property type="molecule type" value="Genomic_DNA"/>
</dbReference>
<reference evidence="1 2" key="1">
    <citation type="journal article" date="2016" name="Front. Microbiol.">
        <title>Single-Cell (Meta-)Genomics of a Dimorphic Candidatus Thiomargarita nelsonii Reveals Genomic Plasticity.</title>
        <authorList>
            <person name="Flood B.E."/>
            <person name="Fliss P."/>
            <person name="Jones D.S."/>
            <person name="Dick G.J."/>
            <person name="Jain S."/>
            <person name="Kaster A.K."/>
            <person name="Winkel M."/>
            <person name="Mussmann M."/>
            <person name="Bailey J."/>
        </authorList>
    </citation>
    <scope>NUCLEOTIDE SEQUENCE [LARGE SCALE GENOMIC DNA]</scope>
    <source>
        <strain evidence="1">Hydrate Ridge</strain>
    </source>
</reference>
<evidence type="ECO:0000313" key="2">
    <source>
        <dbReference type="Proteomes" id="UP000030428"/>
    </source>
</evidence>
<dbReference type="Proteomes" id="UP000030428">
    <property type="component" value="Unassembled WGS sequence"/>
</dbReference>
<accession>A0A0A6PIM4</accession>
<dbReference type="AlphaFoldDB" id="A0A0A6PIM4"/>
<protein>
    <submittedName>
        <fullName evidence="1">Uncharacterized protein</fullName>
    </submittedName>
</protein>